<name>A0A161WHS7_9CLOT</name>
<protein>
    <submittedName>
        <fullName evidence="1">Uncharacterized protein</fullName>
    </submittedName>
</protein>
<dbReference type="EMBL" id="LWAE01000003">
    <property type="protein sequence ID" value="KZL91245.1"/>
    <property type="molecule type" value="Genomic_DNA"/>
</dbReference>
<sequence>MSHKRNKISEEKVKYKKNKFKVESAKELGIDLGDVDSIKPASDKTKSVDDGMYVSIVRSFKKL</sequence>
<dbReference type="AlphaFoldDB" id="A0A161WHS7"/>
<proteinExistence type="predicted"/>
<dbReference type="Proteomes" id="UP000076603">
    <property type="component" value="Unassembled WGS sequence"/>
</dbReference>
<accession>A0A161WHS7</accession>
<dbReference type="PATRIC" id="fig|1121326.3.peg.3028"/>
<reference evidence="1 2" key="1">
    <citation type="submission" date="2016-04" db="EMBL/GenBank/DDBJ databases">
        <title>Genome sequence of Clostridium magnum DSM 2767.</title>
        <authorList>
            <person name="Poehlein A."/>
            <person name="Uhlig R."/>
            <person name="Fischer R."/>
            <person name="Bahl H."/>
            <person name="Daniel R."/>
        </authorList>
    </citation>
    <scope>NUCLEOTIDE SEQUENCE [LARGE SCALE GENOMIC DNA]</scope>
    <source>
        <strain evidence="1 2">DSM 2767</strain>
    </source>
</reference>
<dbReference type="RefSeq" id="WP_066623673.1">
    <property type="nucleotide sequence ID" value="NZ_FQXL01000027.1"/>
</dbReference>
<evidence type="ECO:0000313" key="2">
    <source>
        <dbReference type="Proteomes" id="UP000076603"/>
    </source>
</evidence>
<evidence type="ECO:0000313" key="1">
    <source>
        <dbReference type="EMBL" id="KZL91245.1"/>
    </source>
</evidence>
<organism evidence="1 2">
    <name type="scientific">Clostridium magnum DSM 2767</name>
    <dbReference type="NCBI Taxonomy" id="1121326"/>
    <lineage>
        <taxon>Bacteria</taxon>
        <taxon>Bacillati</taxon>
        <taxon>Bacillota</taxon>
        <taxon>Clostridia</taxon>
        <taxon>Eubacteriales</taxon>
        <taxon>Clostridiaceae</taxon>
        <taxon>Clostridium</taxon>
    </lineage>
</organism>
<keyword evidence="2" id="KW-1185">Reference proteome</keyword>
<gene>
    <name evidence="1" type="ORF">CLMAG_30030</name>
</gene>
<comment type="caution">
    <text evidence="1">The sequence shown here is derived from an EMBL/GenBank/DDBJ whole genome shotgun (WGS) entry which is preliminary data.</text>
</comment>